<feature type="compositionally biased region" description="Pro residues" evidence="1">
    <location>
        <begin position="901"/>
        <end position="923"/>
    </location>
</feature>
<feature type="region of interest" description="Disordered" evidence="1">
    <location>
        <begin position="546"/>
        <end position="593"/>
    </location>
</feature>
<feature type="region of interest" description="Disordered" evidence="1">
    <location>
        <begin position="805"/>
        <end position="880"/>
    </location>
</feature>
<feature type="compositionally biased region" description="Low complexity" evidence="1">
    <location>
        <begin position="186"/>
        <end position="211"/>
    </location>
</feature>
<evidence type="ECO:0000256" key="1">
    <source>
        <dbReference type="SAM" id="MobiDB-lite"/>
    </source>
</evidence>
<accession>A0A0F7SUV1</accession>
<feature type="region of interest" description="Disordered" evidence="1">
    <location>
        <begin position="1"/>
        <end position="28"/>
    </location>
</feature>
<feature type="compositionally biased region" description="Polar residues" evidence="1">
    <location>
        <begin position="483"/>
        <end position="493"/>
    </location>
</feature>
<name>A0A0F7SUV1_PHARH</name>
<feature type="compositionally biased region" description="Polar residues" evidence="1">
    <location>
        <begin position="805"/>
        <end position="816"/>
    </location>
</feature>
<feature type="region of interest" description="Disordered" evidence="1">
    <location>
        <begin position="43"/>
        <end position="79"/>
    </location>
</feature>
<feature type="compositionally biased region" description="Basic and acidic residues" evidence="1">
    <location>
        <begin position="464"/>
        <end position="474"/>
    </location>
</feature>
<feature type="region of interest" description="Disordered" evidence="1">
    <location>
        <begin position="463"/>
        <end position="493"/>
    </location>
</feature>
<feature type="compositionally biased region" description="Polar residues" evidence="1">
    <location>
        <begin position="131"/>
        <end position="141"/>
    </location>
</feature>
<feature type="compositionally biased region" description="Polar residues" evidence="1">
    <location>
        <begin position="713"/>
        <end position="735"/>
    </location>
</feature>
<protein>
    <submittedName>
        <fullName evidence="2">Uncharacterized protein</fullName>
    </submittedName>
</protein>
<dbReference type="EMBL" id="LN483157">
    <property type="protein sequence ID" value="CED83768.1"/>
    <property type="molecule type" value="Genomic_DNA"/>
</dbReference>
<feature type="compositionally biased region" description="Polar residues" evidence="1">
    <location>
        <begin position="690"/>
        <end position="701"/>
    </location>
</feature>
<feature type="region of interest" description="Disordered" evidence="1">
    <location>
        <begin position="897"/>
        <end position="931"/>
    </location>
</feature>
<proteinExistence type="predicted"/>
<feature type="compositionally biased region" description="Low complexity" evidence="1">
    <location>
        <begin position="64"/>
        <end position="77"/>
    </location>
</feature>
<feature type="compositionally biased region" description="Polar residues" evidence="1">
    <location>
        <begin position="837"/>
        <end position="852"/>
    </location>
</feature>
<feature type="region of interest" description="Disordered" evidence="1">
    <location>
        <begin position="638"/>
        <end position="735"/>
    </location>
</feature>
<reference evidence="2" key="1">
    <citation type="submission" date="2014-08" db="EMBL/GenBank/DDBJ databases">
        <authorList>
            <person name="Sharma Rahul"/>
            <person name="Thines Marco"/>
        </authorList>
    </citation>
    <scope>NUCLEOTIDE SEQUENCE</scope>
</reference>
<feature type="compositionally biased region" description="Low complexity" evidence="1">
    <location>
        <begin position="142"/>
        <end position="163"/>
    </location>
</feature>
<sequence length="931" mass="101390">MAEGLYPVDNISGQEAPEASHVPSVEIPKRNLFKAFRSNKSIIESTPISTEPSDPHHPPGSVFSQTPSPTSESSLSLKAENPPIFSFRSTNKVIRIKRAELPGPAQDTVDTKAGETGFREDLDATLANVVPNWNRSNPTTQSTSSLSRSGSLDGSYKPDSSKPVVPPSPKNSVRSDAASSQELTESKIISRQSSQITTTGSSGSTASLTSSSERAPSSFKWVSVMSTPSTNPRMLGPSQVPTFDPDHPLLPTFGCQRYDLSSTILLATPLWKKELNDSAGKVTHRQSIRARFSSNKVEWKNRVLVLTSWTEELADPSATNKVQKVLLGYLHLFKTNASTTREIGRMKLDAESEVGPLDGENPCESDTDGRTNVLNVMLSRRPKKGTKRTWGVLGDTLTVQFETGALLQNWIHEINSFIFVKRAESVGLGETAREYRSKHYPLTGDLSLALANIFEKSLKSLPRSGHDTAAESFRDSPIPPMTRQLSSSAESSNVSRPLYPQIVQSPEFNEFGSRTSYKPTTTTEIITRPVLVGSSNPRVSHLAASATAPTGVSLPSSKQSKTSCYLMNEPKTSGSGSTRERSSANDSLEGSLRHSDSIWARELEIERLKRTEVELRAELELERLKSVERQLRAELMQERKRNEKSAIIHPEAVLDGSKPIEQCPSSVGDSEDRTPKVPSSRRAPGRKRSSAIQSETSSYYFDSQGGRRPSDGISYTSEDYVPSTASPSSSIHRQTSKMSLSTCYSGLSAKNTTNFGVSFPSRDIEENGGLPSKEESLYQVPSIRFAPPTSLIYLDSYSTSPTSMGNVDASSTTDSPAQLPIKGLSLPTDFNHIDRPYTTTGNRQRSSSTTATVARRGSDHLGSSPLSTTSPSSALPASNVNGWNDLYDVQSFPYRRFPFPHARPPPPPGPAPMCSLPPLPPLLPLSVPKTE</sequence>
<dbReference type="AlphaFoldDB" id="A0A0F7SUV1"/>
<feature type="region of interest" description="Disordered" evidence="1">
    <location>
        <begin position="129"/>
        <end position="211"/>
    </location>
</feature>
<feature type="compositionally biased region" description="Polar residues" evidence="1">
    <location>
        <begin position="43"/>
        <end position="52"/>
    </location>
</feature>
<evidence type="ECO:0000313" key="2">
    <source>
        <dbReference type="EMBL" id="CED83768.1"/>
    </source>
</evidence>
<organism evidence="2">
    <name type="scientific">Phaffia rhodozyma</name>
    <name type="common">Yeast</name>
    <name type="synonym">Xanthophyllomyces dendrorhous</name>
    <dbReference type="NCBI Taxonomy" id="264483"/>
    <lineage>
        <taxon>Eukaryota</taxon>
        <taxon>Fungi</taxon>
        <taxon>Dikarya</taxon>
        <taxon>Basidiomycota</taxon>
        <taxon>Agaricomycotina</taxon>
        <taxon>Tremellomycetes</taxon>
        <taxon>Cystofilobasidiales</taxon>
        <taxon>Mrakiaceae</taxon>
        <taxon>Phaffia</taxon>
    </lineage>
</organism>
<feature type="compositionally biased region" description="Low complexity" evidence="1">
    <location>
        <begin position="863"/>
        <end position="878"/>
    </location>
</feature>
<feature type="compositionally biased region" description="Polar residues" evidence="1">
    <location>
        <begin position="547"/>
        <end position="565"/>
    </location>
</feature>